<accession>A0A8X6XXD4</accession>
<evidence type="ECO:0000313" key="2">
    <source>
        <dbReference type="Proteomes" id="UP000886998"/>
    </source>
</evidence>
<reference evidence="1" key="1">
    <citation type="submission" date="2020-08" db="EMBL/GenBank/DDBJ databases">
        <title>Multicomponent nature underlies the extraordinary mechanical properties of spider dragline silk.</title>
        <authorList>
            <person name="Kono N."/>
            <person name="Nakamura H."/>
            <person name="Mori M."/>
            <person name="Yoshida Y."/>
            <person name="Ohtoshi R."/>
            <person name="Malay A.D."/>
            <person name="Moran D.A.P."/>
            <person name="Tomita M."/>
            <person name="Numata K."/>
            <person name="Arakawa K."/>
        </authorList>
    </citation>
    <scope>NUCLEOTIDE SEQUENCE</scope>
</reference>
<sequence>MSTSLATSFSLAFKMRQSSISLWTVVEVEEAVNYPTEFLNSLDLPGMLHTPHTAVENWHANYVVKYQPAKDE</sequence>
<dbReference type="AlphaFoldDB" id="A0A8X6XXD4"/>
<dbReference type="Proteomes" id="UP000886998">
    <property type="component" value="Unassembled WGS sequence"/>
</dbReference>
<gene>
    <name evidence="1" type="ORF">TNIN_313571</name>
</gene>
<dbReference type="EMBL" id="BMAV01012499">
    <property type="protein sequence ID" value="GFY59201.1"/>
    <property type="molecule type" value="Genomic_DNA"/>
</dbReference>
<keyword evidence="2" id="KW-1185">Reference proteome</keyword>
<dbReference type="OrthoDB" id="10489257at2759"/>
<name>A0A8X6XXD4_9ARAC</name>
<organism evidence="1 2">
    <name type="scientific">Trichonephila inaurata madagascariensis</name>
    <dbReference type="NCBI Taxonomy" id="2747483"/>
    <lineage>
        <taxon>Eukaryota</taxon>
        <taxon>Metazoa</taxon>
        <taxon>Ecdysozoa</taxon>
        <taxon>Arthropoda</taxon>
        <taxon>Chelicerata</taxon>
        <taxon>Arachnida</taxon>
        <taxon>Araneae</taxon>
        <taxon>Araneomorphae</taxon>
        <taxon>Entelegynae</taxon>
        <taxon>Araneoidea</taxon>
        <taxon>Nephilidae</taxon>
        <taxon>Trichonephila</taxon>
        <taxon>Trichonephila inaurata</taxon>
    </lineage>
</organism>
<comment type="caution">
    <text evidence="1">The sequence shown here is derived from an EMBL/GenBank/DDBJ whole genome shotgun (WGS) entry which is preliminary data.</text>
</comment>
<evidence type="ECO:0000313" key="1">
    <source>
        <dbReference type="EMBL" id="GFY59201.1"/>
    </source>
</evidence>
<protein>
    <submittedName>
        <fullName evidence="1">Uncharacterized protein</fullName>
    </submittedName>
</protein>
<proteinExistence type="predicted"/>